<dbReference type="PIRSF" id="PIRSF002741">
    <property type="entry name" value="MppA"/>
    <property type="match status" value="1"/>
</dbReference>
<dbReference type="AlphaFoldDB" id="A0A402ABF7"/>
<accession>A0A402ABF7</accession>
<organism evidence="6 7">
    <name type="scientific">Dictyobacter kobayashii</name>
    <dbReference type="NCBI Taxonomy" id="2014872"/>
    <lineage>
        <taxon>Bacteria</taxon>
        <taxon>Bacillati</taxon>
        <taxon>Chloroflexota</taxon>
        <taxon>Ktedonobacteria</taxon>
        <taxon>Ktedonobacterales</taxon>
        <taxon>Dictyobacteraceae</taxon>
        <taxon>Dictyobacter</taxon>
    </lineage>
</organism>
<dbReference type="Gene3D" id="3.40.190.10">
    <property type="entry name" value="Periplasmic binding protein-like II"/>
    <property type="match status" value="1"/>
</dbReference>
<dbReference type="RefSeq" id="WP_161977011.1">
    <property type="nucleotide sequence ID" value="NZ_BIFS01000001.1"/>
</dbReference>
<keyword evidence="3" id="KW-0813">Transport</keyword>
<sequence length="548" mass="60375">MYNPFPYRHARRLSATLVFICAAVLLLAACGGGSGTMLLTNGKPTLAPGQNLTIPLVGITDVPSLNPTDEQNANTKILMNMLYSGLVRTDKNLQVVPDQATWTISADQKQYTFHLNQPIMFGDGTPVTAQTYVDSWTYAARPSNQSPLVASLMYAIVGARDVHEGHTKTLAGIKAIDDQTIEVTLTKPAPYFLAALTNPLFVPINQKVVHSYSRNAWSIPATEQGIGTGPFIVKDITHDVDMTLVPNPHYYGKGLIIKQVTVYFENDPRVAYTANRAGHYDLVWDLAQQDQLPAVKLAGFERPELLQTDALFFDTTSAPFDSVAVRQAFARSLDKQSFAQVAMQNSVAPANTLLPPAMPGYQAQASSFSPAKAQEQWKTAAKDGSLPSTVTFTYPYSQVSPTMAQSLQSMWQKALGIQVNLRPLEDMAYQQALASHSIQFGFISWTAEVADPYFFMKKFLSDSQQNVSQWHNPAYDQLIARADSSSTDQRLALYHEAEQQILSDAVIIPLDHQRLAGLIPDWLQGVSLNAEGLYFGDWSNIAILNHKQ</sequence>
<evidence type="ECO:0000256" key="1">
    <source>
        <dbReference type="ARBA" id="ARBA00004196"/>
    </source>
</evidence>
<feature type="domain" description="Solute-binding protein family 5" evidence="5">
    <location>
        <begin position="98"/>
        <end position="465"/>
    </location>
</feature>
<proteinExistence type="inferred from homology"/>
<dbReference type="PANTHER" id="PTHR30290:SF10">
    <property type="entry name" value="PERIPLASMIC OLIGOPEPTIDE-BINDING PROTEIN-RELATED"/>
    <property type="match status" value="1"/>
</dbReference>
<comment type="similarity">
    <text evidence="2">Belongs to the bacterial solute-binding protein 5 family.</text>
</comment>
<dbReference type="SUPFAM" id="SSF53850">
    <property type="entry name" value="Periplasmic binding protein-like II"/>
    <property type="match status" value="1"/>
</dbReference>
<dbReference type="PANTHER" id="PTHR30290">
    <property type="entry name" value="PERIPLASMIC BINDING COMPONENT OF ABC TRANSPORTER"/>
    <property type="match status" value="1"/>
</dbReference>
<evidence type="ECO:0000256" key="4">
    <source>
        <dbReference type="ARBA" id="ARBA00022729"/>
    </source>
</evidence>
<comment type="caution">
    <text evidence="6">The sequence shown here is derived from an EMBL/GenBank/DDBJ whole genome shotgun (WGS) entry which is preliminary data.</text>
</comment>
<dbReference type="Pfam" id="PF00496">
    <property type="entry name" value="SBP_bac_5"/>
    <property type="match status" value="1"/>
</dbReference>
<evidence type="ECO:0000256" key="3">
    <source>
        <dbReference type="ARBA" id="ARBA00022448"/>
    </source>
</evidence>
<evidence type="ECO:0000313" key="7">
    <source>
        <dbReference type="Proteomes" id="UP000287188"/>
    </source>
</evidence>
<evidence type="ECO:0000313" key="6">
    <source>
        <dbReference type="EMBL" id="GCE16425.1"/>
    </source>
</evidence>
<evidence type="ECO:0000259" key="5">
    <source>
        <dbReference type="Pfam" id="PF00496"/>
    </source>
</evidence>
<dbReference type="CDD" id="cd08504">
    <property type="entry name" value="PBP2_OppA"/>
    <property type="match status" value="1"/>
</dbReference>
<dbReference type="InterPro" id="IPR030678">
    <property type="entry name" value="Peptide/Ni-bd"/>
</dbReference>
<dbReference type="Gene3D" id="3.90.76.10">
    <property type="entry name" value="Dipeptide-binding Protein, Domain 1"/>
    <property type="match status" value="1"/>
</dbReference>
<keyword evidence="7" id="KW-1185">Reference proteome</keyword>
<dbReference type="Gene3D" id="3.10.105.10">
    <property type="entry name" value="Dipeptide-binding Protein, Domain 3"/>
    <property type="match status" value="1"/>
</dbReference>
<dbReference type="GO" id="GO:0042597">
    <property type="term" value="C:periplasmic space"/>
    <property type="evidence" value="ECO:0007669"/>
    <property type="project" value="UniProtKB-ARBA"/>
</dbReference>
<dbReference type="GO" id="GO:0015833">
    <property type="term" value="P:peptide transport"/>
    <property type="evidence" value="ECO:0007669"/>
    <property type="project" value="TreeGrafter"/>
</dbReference>
<keyword evidence="4" id="KW-0732">Signal</keyword>
<gene>
    <name evidence="6" type="ORF">KDK_02250</name>
</gene>
<dbReference type="InterPro" id="IPR000914">
    <property type="entry name" value="SBP_5_dom"/>
</dbReference>
<dbReference type="EMBL" id="BIFS01000001">
    <property type="protein sequence ID" value="GCE16425.1"/>
    <property type="molecule type" value="Genomic_DNA"/>
</dbReference>
<dbReference type="Proteomes" id="UP000287188">
    <property type="component" value="Unassembled WGS sequence"/>
</dbReference>
<dbReference type="GO" id="GO:0043190">
    <property type="term" value="C:ATP-binding cassette (ABC) transporter complex"/>
    <property type="evidence" value="ECO:0007669"/>
    <property type="project" value="InterPro"/>
</dbReference>
<dbReference type="GO" id="GO:0030313">
    <property type="term" value="C:cell envelope"/>
    <property type="evidence" value="ECO:0007669"/>
    <property type="project" value="UniProtKB-SubCell"/>
</dbReference>
<name>A0A402ABF7_9CHLR</name>
<reference evidence="7" key="1">
    <citation type="submission" date="2018-12" db="EMBL/GenBank/DDBJ databases">
        <title>Tengunoibacter tsumagoiensis gen. nov., sp. nov., Dictyobacter kobayashii sp. nov., D. alpinus sp. nov., and D. joshuensis sp. nov. and description of Dictyobacteraceae fam. nov. within the order Ktedonobacterales isolated from Tengu-no-mugimeshi.</title>
        <authorList>
            <person name="Wang C.M."/>
            <person name="Zheng Y."/>
            <person name="Sakai Y."/>
            <person name="Toyoda A."/>
            <person name="Minakuchi Y."/>
            <person name="Abe K."/>
            <person name="Yokota A."/>
            <person name="Yabe S."/>
        </authorList>
    </citation>
    <scope>NUCLEOTIDE SEQUENCE [LARGE SCALE GENOMIC DNA]</scope>
    <source>
        <strain evidence="7">Uno11</strain>
    </source>
</reference>
<dbReference type="InterPro" id="IPR039424">
    <property type="entry name" value="SBP_5"/>
</dbReference>
<comment type="subcellular location">
    <subcellularLocation>
        <location evidence="1">Cell envelope</location>
    </subcellularLocation>
</comment>
<protein>
    <submittedName>
        <fullName evidence="6">Peptide ABC transporter substrate-binding protein</fullName>
    </submittedName>
</protein>
<evidence type="ECO:0000256" key="2">
    <source>
        <dbReference type="ARBA" id="ARBA00005695"/>
    </source>
</evidence>
<dbReference type="GO" id="GO:1904680">
    <property type="term" value="F:peptide transmembrane transporter activity"/>
    <property type="evidence" value="ECO:0007669"/>
    <property type="project" value="TreeGrafter"/>
</dbReference>